<dbReference type="InterPro" id="IPR006016">
    <property type="entry name" value="UspA"/>
</dbReference>
<dbReference type="PIRSF" id="PIRSF006276">
    <property type="entry name" value="UspA"/>
    <property type="match status" value="1"/>
</dbReference>
<reference evidence="13 17" key="4">
    <citation type="submission" date="2018-06" db="EMBL/GenBank/DDBJ databases">
        <authorList>
            <consortium name="Pathogen Informatics"/>
            <person name="Doyle S."/>
        </authorList>
    </citation>
    <scope>NUCLEOTIDE SEQUENCE [LARGE SCALE GENOMIC DNA]</scope>
    <source>
        <strain evidence="13 17">NCTC10308</strain>
    </source>
</reference>
<dbReference type="EMBL" id="JAOCLH010000001">
    <property type="protein sequence ID" value="MDH2170963.1"/>
    <property type="molecule type" value="Genomic_DNA"/>
</dbReference>
<dbReference type="CDD" id="cd00293">
    <property type="entry name" value="USP-like"/>
    <property type="match status" value="1"/>
</dbReference>
<comment type="similarity">
    <text evidence="1 2">Belongs to the universal stress protein A family.</text>
</comment>
<dbReference type="EMBL" id="JAOCIL010000001">
    <property type="protein sequence ID" value="MDH1439183.1"/>
    <property type="molecule type" value="Genomic_DNA"/>
</dbReference>
<dbReference type="InterPro" id="IPR014729">
    <property type="entry name" value="Rossmann-like_a/b/a_fold"/>
</dbReference>
<dbReference type="Gene3D" id="3.40.50.620">
    <property type="entry name" value="HUPs"/>
    <property type="match status" value="1"/>
</dbReference>
<dbReference type="Proteomes" id="UP001157887">
    <property type="component" value="Unassembled WGS sequence"/>
</dbReference>
<dbReference type="EMBL" id="QFQJ01000009">
    <property type="protein sequence ID" value="PZQ93057.1"/>
    <property type="molecule type" value="Genomic_DNA"/>
</dbReference>
<dbReference type="SUPFAM" id="SSF52402">
    <property type="entry name" value="Adenine nucleotide alpha hydrolases-like"/>
    <property type="match status" value="1"/>
</dbReference>
<evidence type="ECO:0000313" key="12">
    <source>
        <dbReference type="EMBL" id="SJX22323.1"/>
    </source>
</evidence>
<protein>
    <recommendedName>
        <fullName evidence="2">Universal stress protein</fullName>
    </recommendedName>
</protein>
<name>A0A1R7QDG6_ACIJO</name>
<reference evidence="10 16" key="3">
    <citation type="submission" date="2017-11" db="EMBL/GenBank/DDBJ databases">
        <title>Infants hospitalized years apart are colonized by the same room-sourced microbial strains.</title>
        <authorList>
            <person name="Brooks B."/>
            <person name="Olm M.R."/>
            <person name="Firek B.A."/>
            <person name="Baker R."/>
            <person name="Thomas B.C."/>
            <person name="Morowitz M.J."/>
            <person name="Banfield J.F."/>
        </authorList>
    </citation>
    <scope>NUCLEOTIDE SEQUENCE [LARGE SCALE GENOMIC DNA]</scope>
    <source>
        <strain evidence="10">S2_003_000_R3_20</strain>
    </source>
</reference>
<dbReference type="EMBL" id="CP022298">
    <property type="protein sequence ID" value="AZN64843.1"/>
    <property type="molecule type" value="Genomic_DNA"/>
</dbReference>
<dbReference type="EMBL" id="JAOECG010000001">
    <property type="protein sequence ID" value="MDG9785652.1"/>
    <property type="molecule type" value="Genomic_DNA"/>
</dbReference>
<evidence type="ECO:0000313" key="20">
    <source>
        <dbReference type="Proteomes" id="UP001244586"/>
    </source>
</evidence>
<dbReference type="EMBL" id="CP121776">
    <property type="protein sequence ID" value="WMG18512.1"/>
    <property type="molecule type" value="Genomic_DNA"/>
</dbReference>
<reference evidence="12 15" key="1">
    <citation type="submission" date="2017-02" db="EMBL/GenBank/DDBJ databases">
        <authorList>
            <person name="Peterson S.W."/>
        </authorList>
    </citation>
    <scope>NUCLEOTIDE SEQUENCE [LARGE SCALE GENOMIC DNA]</scope>
    <source>
        <strain evidence="12">C6</strain>
    </source>
</reference>
<reference evidence="14 20" key="7">
    <citation type="submission" date="2023-04" db="EMBL/GenBank/DDBJ databases">
        <title>Acinetobacter johnsonii isolate AYTCM encoding NDM-1, OXA-58 and PER-1.</title>
        <authorList>
            <person name="Tian C."/>
            <person name="Wang S."/>
            <person name="Fan X."/>
            <person name="Xia D."/>
        </authorList>
    </citation>
    <scope>NUCLEOTIDE SEQUENCE [LARGE SCALE GENOMIC DNA]</scope>
    <source>
        <strain evidence="14 20">AYTCM</strain>
    </source>
</reference>
<evidence type="ECO:0000313" key="4">
    <source>
        <dbReference type="EMBL" id="AZN64843.1"/>
    </source>
</evidence>
<dbReference type="EMBL" id="JAOCCL010000003">
    <property type="protein sequence ID" value="MDH0825273.1"/>
    <property type="molecule type" value="Genomic_DNA"/>
</dbReference>
<evidence type="ECO:0000313" key="8">
    <source>
        <dbReference type="EMBL" id="MDH1439183.1"/>
    </source>
</evidence>
<accession>A0A1R7QDG6</accession>
<dbReference type="Proteomes" id="UP001161567">
    <property type="component" value="Unassembled WGS sequence"/>
</dbReference>
<keyword evidence="20" id="KW-1185">Reference proteome</keyword>
<dbReference type="Proteomes" id="UP000276980">
    <property type="component" value="Chromosome"/>
</dbReference>
<evidence type="ECO:0000313" key="6">
    <source>
        <dbReference type="EMBL" id="MDH0655119.1"/>
    </source>
</evidence>
<reference evidence="4 18" key="2">
    <citation type="submission" date="2017-06" db="EMBL/GenBank/DDBJ databases">
        <title>Complete Genome Sequence of the Carbazole-Degrading Bacterium Acinetobacter johnsonii IC001.</title>
        <authorList>
            <person name="Vejarano F."/>
            <person name="Suzuki-Minakuchi C."/>
            <person name="Ohtsubo Y."/>
            <person name="Tsuda M."/>
            <person name="Okada K."/>
            <person name="Nojiri H."/>
        </authorList>
    </citation>
    <scope>NUCLEOTIDE SEQUENCE [LARGE SCALE GENOMIC DNA]</scope>
    <source>
        <strain evidence="4 18">IC001</strain>
    </source>
</reference>
<evidence type="ECO:0000313" key="17">
    <source>
        <dbReference type="Proteomes" id="UP000254227"/>
    </source>
</evidence>
<evidence type="ECO:0000313" key="19">
    <source>
        <dbReference type="Proteomes" id="UP000595107"/>
    </source>
</evidence>
<reference evidence="5" key="6">
    <citation type="submission" date="2022-09" db="EMBL/GenBank/DDBJ databases">
        <title>Intensive care unit water sources are persistently colonized with multi-drug resistant bacteria and are the site of extensive horizontal gene transfer of antibiotic resistance genes.</title>
        <authorList>
            <person name="Diorio-Toth L."/>
        </authorList>
    </citation>
    <scope>NUCLEOTIDE SEQUENCE</scope>
    <source>
        <strain evidence="9">GD03649</strain>
        <strain evidence="8">GD03725</strain>
        <strain evidence="6">GD03851</strain>
        <strain evidence="7">GD03885</strain>
        <strain evidence="5">GD04065</strain>
    </source>
</reference>
<evidence type="ECO:0000256" key="2">
    <source>
        <dbReference type="PIRNR" id="PIRNR006276"/>
    </source>
</evidence>
<evidence type="ECO:0000313" key="16">
    <source>
        <dbReference type="Proteomes" id="UP000249282"/>
    </source>
</evidence>
<dbReference type="InterPro" id="IPR006015">
    <property type="entry name" value="Universal_stress_UspA"/>
</dbReference>
<reference evidence="11 19" key="5">
    <citation type="submission" date="2020-12" db="EMBL/GenBank/DDBJ databases">
        <title>FDA dAtabase for Regulatory Grade micrObial Sequences (FDA-ARGOS): Supporting development and validation of Infectious Disease Dx tests.</title>
        <authorList>
            <person name="Sproer C."/>
            <person name="Gronow S."/>
            <person name="Severitt S."/>
            <person name="Schroder I."/>
            <person name="Tallon L."/>
            <person name="Sadzewicz L."/>
            <person name="Zhao X."/>
            <person name="Boylan J."/>
            <person name="Ott S."/>
            <person name="Bowen H."/>
            <person name="Vavikolanu K."/>
            <person name="Mehta A."/>
            <person name="Aluvathingal J."/>
            <person name="Nadendla S."/>
            <person name="Lowell S."/>
            <person name="Myers T."/>
            <person name="Yan Y."/>
            <person name="Sichtig H."/>
        </authorList>
    </citation>
    <scope>NUCLEOTIDE SEQUENCE [LARGE SCALE GENOMIC DNA]</scope>
    <source>
        <strain evidence="11 19">FDAARGOS_910</strain>
    </source>
</reference>
<dbReference type="Proteomes" id="UP000249282">
    <property type="component" value="Unassembled WGS sequence"/>
</dbReference>
<keyword evidence="2" id="KW-0963">Cytoplasm</keyword>
<dbReference type="Proteomes" id="UP001160116">
    <property type="component" value="Unassembled WGS sequence"/>
</dbReference>
<evidence type="ECO:0000313" key="11">
    <source>
        <dbReference type="EMBL" id="QPS04671.1"/>
    </source>
</evidence>
<gene>
    <name evidence="12" type="primary">nhaX_1</name>
    <name evidence="12" type="ORF">ACNJC6_01963</name>
    <name evidence="4" type="ORF">CFH90_12700</name>
    <name evidence="10" type="ORF">DI542_03205</name>
    <name evidence="11" type="ORF">I6G67_04090</name>
    <name evidence="7" type="ORF">N5C97_01875</name>
    <name evidence="6" type="ORF">N5D11_03125</name>
    <name evidence="8" type="ORF">N5I27_12660</name>
    <name evidence="9" type="ORF">N5J46_00600</name>
    <name evidence="5" type="ORF">N7566_01280</name>
    <name evidence="13" type="ORF">NCTC10308_01940</name>
    <name evidence="14" type="ORF">QBJ73_02500</name>
</gene>
<dbReference type="EMBL" id="UFRV01000006">
    <property type="protein sequence ID" value="SUT96170.1"/>
    <property type="molecule type" value="Genomic_DNA"/>
</dbReference>
<evidence type="ECO:0000313" key="7">
    <source>
        <dbReference type="EMBL" id="MDH0825273.1"/>
    </source>
</evidence>
<dbReference type="Proteomes" id="UP001162261">
    <property type="component" value="Unassembled WGS sequence"/>
</dbReference>
<evidence type="ECO:0000313" key="18">
    <source>
        <dbReference type="Proteomes" id="UP000276980"/>
    </source>
</evidence>
<dbReference type="Pfam" id="PF00582">
    <property type="entry name" value="Usp"/>
    <property type="match status" value="1"/>
</dbReference>
<dbReference type="GO" id="GO:0005737">
    <property type="term" value="C:cytoplasm"/>
    <property type="evidence" value="ECO:0007669"/>
    <property type="project" value="UniProtKB-SubCell"/>
</dbReference>
<evidence type="ECO:0000313" key="14">
    <source>
        <dbReference type="EMBL" id="WMG18512.1"/>
    </source>
</evidence>
<evidence type="ECO:0000313" key="13">
    <source>
        <dbReference type="EMBL" id="SUT96170.1"/>
    </source>
</evidence>
<dbReference type="Proteomes" id="UP001244586">
    <property type="component" value="Chromosome"/>
</dbReference>
<sequence>MAYQNILVPVDGSETSYAAVAQAAELAKAFGGKITVVQVLALDPYIAAEYISATQTNDLIERARTSVLKTLEEAAAKFSDLGIPVEAKLLEGQVVHREIIKEAETSKADLIVIGSHGRTGLKRLFLGSVAQSVLGEAHIPVLVVRQ</sequence>
<dbReference type="PRINTS" id="PR01438">
    <property type="entry name" value="UNVRSLSTRESS"/>
</dbReference>
<comment type="subcellular location">
    <subcellularLocation>
        <location evidence="2">Cytoplasm</location>
    </subcellularLocation>
</comment>
<dbReference type="PANTHER" id="PTHR46268">
    <property type="entry name" value="STRESS RESPONSE PROTEIN NHAX"/>
    <property type="match status" value="1"/>
</dbReference>
<organism evidence="12 15">
    <name type="scientific">Acinetobacter johnsonii</name>
    <dbReference type="NCBI Taxonomy" id="40214"/>
    <lineage>
        <taxon>Bacteria</taxon>
        <taxon>Pseudomonadati</taxon>
        <taxon>Pseudomonadota</taxon>
        <taxon>Gammaproteobacteria</taxon>
        <taxon>Moraxellales</taxon>
        <taxon>Moraxellaceae</taxon>
        <taxon>Acinetobacter</taxon>
    </lineage>
</organism>
<dbReference type="AlphaFoldDB" id="A0A1R7QDG6"/>
<evidence type="ECO:0000313" key="10">
    <source>
        <dbReference type="EMBL" id="PZQ93057.1"/>
    </source>
</evidence>
<dbReference type="PANTHER" id="PTHR46268:SF15">
    <property type="entry name" value="UNIVERSAL STRESS PROTEIN HP_0031"/>
    <property type="match status" value="1"/>
</dbReference>
<dbReference type="EMBL" id="FUUY01000005">
    <property type="protein sequence ID" value="SJX22323.1"/>
    <property type="molecule type" value="Genomic_DNA"/>
</dbReference>
<dbReference type="RefSeq" id="WP_004695589.1">
    <property type="nucleotide sequence ID" value="NZ_BBTB01000037.1"/>
</dbReference>
<dbReference type="Proteomes" id="UP000595107">
    <property type="component" value="Chromosome"/>
</dbReference>
<proteinExistence type="inferred from homology"/>
<feature type="domain" description="UspA" evidence="3">
    <location>
        <begin position="3"/>
        <end position="145"/>
    </location>
</feature>
<dbReference type="EMBL" id="JAOCDR010000003">
    <property type="protein sequence ID" value="MDH0655119.1"/>
    <property type="molecule type" value="Genomic_DNA"/>
</dbReference>
<evidence type="ECO:0000256" key="1">
    <source>
        <dbReference type="ARBA" id="ARBA00008791"/>
    </source>
</evidence>
<dbReference type="Proteomes" id="UP000254227">
    <property type="component" value="Unassembled WGS sequence"/>
</dbReference>
<dbReference type="Proteomes" id="UP001161099">
    <property type="component" value="Unassembled WGS sequence"/>
</dbReference>
<dbReference type="EMBL" id="CP065666">
    <property type="protein sequence ID" value="QPS04671.1"/>
    <property type="molecule type" value="Genomic_DNA"/>
</dbReference>
<evidence type="ECO:0000259" key="3">
    <source>
        <dbReference type="Pfam" id="PF00582"/>
    </source>
</evidence>
<evidence type="ECO:0000313" key="5">
    <source>
        <dbReference type="EMBL" id="MDG9785652.1"/>
    </source>
</evidence>
<evidence type="ECO:0000313" key="15">
    <source>
        <dbReference type="Proteomes" id="UP000196240"/>
    </source>
</evidence>
<evidence type="ECO:0000313" key="9">
    <source>
        <dbReference type="EMBL" id="MDH2170963.1"/>
    </source>
</evidence>
<dbReference type="Proteomes" id="UP000196240">
    <property type="component" value="Unassembled WGS sequence"/>
</dbReference>